<feature type="compositionally biased region" description="Basic and acidic residues" evidence="1">
    <location>
        <begin position="68"/>
        <end position="88"/>
    </location>
</feature>
<comment type="caution">
    <text evidence="3">The sequence shown here is derived from an EMBL/GenBank/DDBJ whole genome shotgun (WGS) entry which is preliminary data.</text>
</comment>
<dbReference type="AlphaFoldDB" id="A0A9D5HKV1"/>
<evidence type="ECO:0000256" key="2">
    <source>
        <dbReference type="SAM" id="Phobius"/>
    </source>
</evidence>
<sequence length="88" mass="10373">MRRRVVLHPSPLLFLSTISLSISLIFFYSWISASQSSQEEQARRRKRDVRQVLHINIESGSGMLPMQQKDKKTHMQDPRSREHQADRL</sequence>
<evidence type="ECO:0000256" key="1">
    <source>
        <dbReference type="SAM" id="MobiDB-lite"/>
    </source>
</evidence>
<reference evidence="3" key="1">
    <citation type="submission" date="2021-03" db="EMBL/GenBank/DDBJ databases">
        <authorList>
            <person name="Li Z."/>
            <person name="Yang C."/>
        </authorList>
    </citation>
    <scope>NUCLEOTIDE SEQUENCE</scope>
    <source>
        <strain evidence="3">Dzin_1.0</strain>
        <tissue evidence="3">Leaf</tissue>
    </source>
</reference>
<keyword evidence="4" id="KW-1185">Reference proteome</keyword>
<evidence type="ECO:0000313" key="4">
    <source>
        <dbReference type="Proteomes" id="UP001085076"/>
    </source>
</evidence>
<organism evidence="3 4">
    <name type="scientific">Dioscorea zingiberensis</name>
    <dbReference type="NCBI Taxonomy" id="325984"/>
    <lineage>
        <taxon>Eukaryota</taxon>
        <taxon>Viridiplantae</taxon>
        <taxon>Streptophyta</taxon>
        <taxon>Embryophyta</taxon>
        <taxon>Tracheophyta</taxon>
        <taxon>Spermatophyta</taxon>
        <taxon>Magnoliopsida</taxon>
        <taxon>Liliopsida</taxon>
        <taxon>Dioscoreales</taxon>
        <taxon>Dioscoreaceae</taxon>
        <taxon>Dioscorea</taxon>
    </lineage>
</organism>
<reference evidence="3" key="2">
    <citation type="journal article" date="2022" name="Hortic Res">
        <title>The genome of Dioscorea zingiberensis sheds light on the biosynthesis, origin and evolution of the medicinally important diosgenin saponins.</title>
        <authorList>
            <person name="Li Y."/>
            <person name="Tan C."/>
            <person name="Li Z."/>
            <person name="Guo J."/>
            <person name="Li S."/>
            <person name="Chen X."/>
            <person name="Wang C."/>
            <person name="Dai X."/>
            <person name="Yang H."/>
            <person name="Song W."/>
            <person name="Hou L."/>
            <person name="Xu J."/>
            <person name="Tong Z."/>
            <person name="Xu A."/>
            <person name="Yuan X."/>
            <person name="Wang W."/>
            <person name="Yang Q."/>
            <person name="Chen L."/>
            <person name="Sun Z."/>
            <person name="Wang K."/>
            <person name="Pan B."/>
            <person name="Chen J."/>
            <person name="Bao Y."/>
            <person name="Liu F."/>
            <person name="Qi X."/>
            <person name="Gang D.R."/>
            <person name="Wen J."/>
            <person name="Li J."/>
        </authorList>
    </citation>
    <scope>NUCLEOTIDE SEQUENCE</scope>
    <source>
        <strain evidence="3">Dzin_1.0</strain>
    </source>
</reference>
<proteinExistence type="predicted"/>
<accession>A0A9D5HKV1</accession>
<feature type="region of interest" description="Disordered" evidence="1">
    <location>
        <begin position="56"/>
        <end position="88"/>
    </location>
</feature>
<protein>
    <submittedName>
        <fullName evidence="3">Uncharacterized protein</fullName>
    </submittedName>
</protein>
<gene>
    <name evidence="3" type="ORF">J5N97_008388</name>
</gene>
<keyword evidence="2" id="KW-0472">Membrane</keyword>
<feature type="transmembrane region" description="Helical" evidence="2">
    <location>
        <begin position="12"/>
        <end position="31"/>
    </location>
</feature>
<keyword evidence="2" id="KW-0812">Transmembrane</keyword>
<keyword evidence="2" id="KW-1133">Transmembrane helix</keyword>
<name>A0A9D5HKV1_9LILI</name>
<dbReference type="Proteomes" id="UP001085076">
    <property type="component" value="Miscellaneous, Linkage group lg02"/>
</dbReference>
<dbReference type="EMBL" id="JAGGNH010000002">
    <property type="protein sequence ID" value="KAJ0980133.1"/>
    <property type="molecule type" value="Genomic_DNA"/>
</dbReference>
<evidence type="ECO:0000313" key="3">
    <source>
        <dbReference type="EMBL" id="KAJ0980133.1"/>
    </source>
</evidence>